<comment type="caution">
    <text evidence="4">The sequence shown here is derived from an EMBL/GenBank/DDBJ whole genome shotgun (WGS) entry which is preliminary data.</text>
</comment>
<gene>
    <name evidence="4" type="ORF">AZE42_05604</name>
</gene>
<dbReference type="InterPro" id="IPR005176">
    <property type="entry name" value="PONY_dom"/>
</dbReference>
<dbReference type="Pfam" id="PF14555">
    <property type="entry name" value="UBA_4"/>
    <property type="match status" value="1"/>
</dbReference>
<evidence type="ECO:0000313" key="5">
    <source>
        <dbReference type="Proteomes" id="UP000183567"/>
    </source>
</evidence>
<evidence type="ECO:0000256" key="1">
    <source>
        <dbReference type="ARBA" id="ARBA00022786"/>
    </source>
</evidence>
<name>A0A1J8PZL5_9AGAM</name>
<dbReference type="InterPro" id="IPR042460">
    <property type="entry name" value="DCN1-like_PONY"/>
</dbReference>
<dbReference type="GO" id="GO:0032182">
    <property type="term" value="F:ubiquitin-like protein binding"/>
    <property type="evidence" value="ECO:0007669"/>
    <property type="project" value="TreeGrafter"/>
</dbReference>
<dbReference type="Proteomes" id="UP000183567">
    <property type="component" value="Unassembled WGS sequence"/>
</dbReference>
<dbReference type="PANTHER" id="PTHR12281">
    <property type="entry name" value="RP42 RELATED"/>
    <property type="match status" value="1"/>
</dbReference>
<proteinExistence type="predicted"/>
<dbReference type="EMBL" id="LVVM01004329">
    <property type="protein sequence ID" value="OJA13187.1"/>
    <property type="molecule type" value="Genomic_DNA"/>
</dbReference>
<dbReference type="AlphaFoldDB" id="A0A1J8PZL5"/>
<dbReference type="GO" id="GO:0097602">
    <property type="term" value="F:cullin family protein binding"/>
    <property type="evidence" value="ECO:0007669"/>
    <property type="project" value="TreeGrafter"/>
</dbReference>
<dbReference type="InterPro" id="IPR009060">
    <property type="entry name" value="UBA-like_sf"/>
</dbReference>
<dbReference type="OrthoDB" id="27198at2759"/>
<dbReference type="Gene3D" id="1.10.8.10">
    <property type="entry name" value="DNA helicase RuvA subunit, C-terminal domain"/>
    <property type="match status" value="1"/>
</dbReference>
<dbReference type="PANTHER" id="PTHR12281:SF31">
    <property type="entry name" value="DCN1-LIKE PROTEIN 3"/>
    <property type="match status" value="1"/>
</dbReference>
<dbReference type="GO" id="GO:0000151">
    <property type="term" value="C:ubiquitin ligase complex"/>
    <property type="evidence" value="ECO:0007669"/>
    <property type="project" value="TreeGrafter"/>
</dbReference>
<feature type="domain" description="DCUN1" evidence="3">
    <location>
        <begin position="54"/>
        <end position="268"/>
    </location>
</feature>
<evidence type="ECO:0000313" key="4">
    <source>
        <dbReference type="EMBL" id="OJA13187.1"/>
    </source>
</evidence>
<keyword evidence="5" id="KW-1185">Reference proteome</keyword>
<sequence>MSRASKDTLVSEFCSITNASPKDAKRYLDKHQRRLDVAIDAYFQESSGGRTTVASTSRLNALFDRYKDPSGDDISVDGTIQLCQDLQVDPEDVVLLAVAYELKSPRVGEWNRKGWIEGWSRLGCDTTDSMRVTLTPLRVKLGSDSTYFRKVYDHTFTFARTEGQRSLAVETALAFWALLIPTGLAGGALNHDLTDEDVDMDGEESSGWTDEHTQWWFQFLTEKGGKGVSKDTWMMLFDFIRSIDSKFLTHDAEAAWPSTIDDFVAWARSGGKVPTAEAI</sequence>
<dbReference type="STRING" id="180088.A0A1J8PZL5"/>
<dbReference type="PROSITE" id="PS51229">
    <property type="entry name" value="DCUN1"/>
    <property type="match status" value="1"/>
</dbReference>
<reference evidence="4 5" key="1">
    <citation type="submission" date="2016-03" db="EMBL/GenBank/DDBJ databases">
        <title>Comparative genomics of the ectomycorrhizal sister species Rhizopogon vinicolor and Rhizopogon vesiculosus (Basidiomycota: Boletales) reveals a divergence of the mating type B locus.</title>
        <authorList>
            <person name="Mujic A.B."/>
            <person name="Kuo A."/>
            <person name="Tritt A."/>
            <person name="Lipzen A."/>
            <person name="Chen C."/>
            <person name="Johnson J."/>
            <person name="Sharma A."/>
            <person name="Barry K."/>
            <person name="Grigoriev I.V."/>
            <person name="Spatafora J.W."/>
        </authorList>
    </citation>
    <scope>NUCLEOTIDE SEQUENCE [LARGE SCALE GENOMIC DNA]</scope>
    <source>
        <strain evidence="4 5">AM-OR11-056</strain>
    </source>
</reference>
<dbReference type="GO" id="GO:0045116">
    <property type="term" value="P:protein neddylation"/>
    <property type="evidence" value="ECO:0007669"/>
    <property type="project" value="TreeGrafter"/>
</dbReference>
<dbReference type="CDD" id="cd14273">
    <property type="entry name" value="UBA_TAP-C_like"/>
    <property type="match status" value="1"/>
</dbReference>
<keyword evidence="1" id="KW-0833">Ubl conjugation pathway</keyword>
<evidence type="ECO:0000256" key="2">
    <source>
        <dbReference type="RuleBase" id="RU410713"/>
    </source>
</evidence>
<dbReference type="Gene3D" id="1.10.238.10">
    <property type="entry name" value="EF-hand"/>
    <property type="match status" value="1"/>
</dbReference>
<dbReference type="GO" id="GO:0031624">
    <property type="term" value="F:ubiquitin conjugating enzyme binding"/>
    <property type="evidence" value="ECO:0007669"/>
    <property type="project" value="TreeGrafter"/>
</dbReference>
<comment type="function">
    <text evidence="2">Neddylation of cullins play an essential role in the regulation of SCF-type complexes activity.</text>
</comment>
<dbReference type="Pfam" id="PF03556">
    <property type="entry name" value="Cullin_binding"/>
    <property type="match status" value="1"/>
</dbReference>
<organism evidence="4 5">
    <name type="scientific">Rhizopogon vesiculosus</name>
    <dbReference type="NCBI Taxonomy" id="180088"/>
    <lineage>
        <taxon>Eukaryota</taxon>
        <taxon>Fungi</taxon>
        <taxon>Dikarya</taxon>
        <taxon>Basidiomycota</taxon>
        <taxon>Agaricomycotina</taxon>
        <taxon>Agaricomycetes</taxon>
        <taxon>Agaricomycetidae</taxon>
        <taxon>Boletales</taxon>
        <taxon>Suillineae</taxon>
        <taxon>Rhizopogonaceae</taxon>
        <taxon>Rhizopogon</taxon>
    </lineage>
</organism>
<dbReference type="Gene3D" id="1.10.238.200">
    <property type="entry name" value="Cullin, PONY binding domain"/>
    <property type="match status" value="1"/>
</dbReference>
<accession>A0A1J8PZL5</accession>
<dbReference type="SUPFAM" id="SSF46934">
    <property type="entry name" value="UBA-like"/>
    <property type="match status" value="1"/>
</dbReference>
<dbReference type="InterPro" id="IPR014764">
    <property type="entry name" value="DCN-prot"/>
</dbReference>
<evidence type="ECO:0000259" key="3">
    <source>
        <dbReference type="PROSITE" id="PS51229"/>
    </source>
</evidence>
<protein>
    <recommendedName>
        <fullName evidence="2">Defective in cullin neddylation protein</fullName>
    </recommendedName>
</protein>